<sequence length="191" mass="21897">MEKQSTSNIQEVSTRVTIKMSYLSLLTHLLAISLASLVIYWLITFRNGFGLFNPSTDLMFNWHPLLMILGFIIFSAEAMIAYKAIRGTRQSLKRVHLTLHSIALVTGLCGVYAACKYHYQLQVPHLYTLHSWYGYSTIWLFCLQGLMILCTRGMSQELGDPMWKRMWFNVIGVLVALLGVSVTLVMSRYLY</sequence>
<evidence type="ECO:0000313" key="13">
    <source>
        <dbReference type="EMBL" id="KAJ0205692.1"/>
    </source>
</evidence>
<keyword evidence="3" id="KW-0813">Transport</keyword>
<keyword evidence="10 11" id="KW-0472">Membrane</keyword>
<evidence type="ECO:0000256" key="6">
    <source>
        <dbReference type="ARBA" id="ARBA00022723"/>
    </source>
</evidence>
<comment type="caution">
    <text evidence="13">The sequence shown here is derived from an EMBL/GenBank/DDBJ whole genome shotgun (WGS) entry which is preliminary data.</text>
</comment>
<dbReference type="GO" id="GO:0016020">
    <property type="term" value="C:membrane"/>
    <property type="evidence" value="ECO:0007669"/>
    <property type="project" value="UniProtKB-SubCell"/>
</dbReference>
<keyword evidence="8 11" id="KW-1133">Transmembrane helix</keyword>
<dbReference type="PANTHER" id="PTHR10106:SF44">
    <property type="entry name" value="ASCORBATE FERRIREDUCTASE (TRANSMEMBRANE)"/>
    <property type="match status" value="1"/>
</dbReference>
<name>A0A9R1VJ35_LACSA</name>
<dbReference type="GO" id="GO:0046872">
    <property type="term" value="F:metal ion binding"/>
    <property type="evidence" value="ECO:0007669"/>
    <property type="project" value="UniProtKB-KW"/>
</dbReference>
<keyword evidence="9" id="KW-0408">Iron</keyword>
<evidence type="ECO:0000256" key="5">
    <source>
        <dbReference type="ARBA" id="ARBA00022692"/>
    </source>
</evidence>
<keyword evidence="14" id="KW-1185">Reference proteome</keyword>
<dbReference type="InterPro" id="IPR006593">
    <property type="entry name" value="Cyt_b561/ferric_Rdtase_TM"/>
</dbReference>
<keyword evidence="5 11" id="KW-0812">Transmembrane</keyword>
<proteinExistence type="predicted"/>
<feature type="transmembrane region" description="Helical" evidence="11">
    <location>
        <begin position="21"/>
        <end position="43"/>
    </location>
</feature>
<evidence type="ECO:0000256" key="4">
    <source>
        <dbReference type="ARBA" id="ARBA00022617"/>
    </source>
</evidence>
<dbReference type="PANTHER" id="PTHR10106">
    <property type="entry name" value="CYTOCHROME B561-RELATED"/>
    <property type="match status" value="1"/>
</dbReference>
<keyword evidence="7" id="KW-0249">Electron transport</keyword>
<organism evidence="13 14">
    <name type="scientific">Lactuca sativa</name>
    <name type="common">Garden lettuce</name>
    <dbReference type="NCBI Taxonomy" id="4236"/>
    <lineage>
        <taxon>Eukaryota</taxon>
        <taxon>Viridiplantae</taxon>
        <taxon>Streptophyta</taxon>
        <taxon>Embryophyta</taxon>
        <taxon>Tracheophyta</taxon>
        <taxon>Spermatophyta</taxon>
        <taxon>Magnoliopsida</taxon>
        <taxon>eudicotyledons</taxon>
        <taxon>Gunneridae</taxon>
        <taxon>Pentapetalae</taxon>
        <taxon>asterids</taxon>
        <taxon>campanulids</taxon>
        <taxon>Asterales</taxon>
        <taxon>Asteraceae</taxon>
        <taxon>Cichorioideae</taxon>
        <taxon>Cichorieae</taxon>
        <taxon>Lactucinae</taxon>
        <taxon>Lactuca</taxon>
    </lineage>
</organism>
<evidence type="ECO:0000256" key="10">
    <source>
        <dbReference type="ARBA" id="ARBA00023136"/>
    </source>
</evidence>
<evidence type="ECO:0000256" key="11">
    <source>
        <dbReference type="SAM" id="Phobius"/>
    </source>
</evidence>
<evidence type="ECO:0000256" key="1">
    <source>
        <dbReference type="ARBA" id="ARBA00001970"/>
    </source>
</evidence>
<keyword evidence="4" id="KW-0349">Heme</keyword>
<gene>
    <name evidence="13" type="ORF">LSAT_V11C500250550</name>
</gene>
<dbReference type="SMART" id="SM00665">
    <property type="entry name" value="B561"/>
    <property type="match status" value="1"/>
</dbReference>
<evidence type="ECO:0000256" key="7">
    <source>
        <dbReference type="ARBA" id="ARBA00022982"/>
    </source>
</evidence>
<feature type="transmembrane region" description="Helical" evidence="11">
    <location>
        <begin position="166"/>
        <end position="190"/>
    </location>
</feature>
<reference evidence="13 14" key="1">
    <citation type="journal article" date="2017" name="Nat. Commun.">
        <title>Genome assembly with in vitro proximity ligation data and whole-genome triplication in lettuce.</title>
        <authorList>
            <person name="Reyes-Chin-Wo S."/>
            <person name="Wang Z."/>
            <person name="Yang X."/>
            <person name="Kozik A."/>
            <person name="Arikit S."/>
            <person name="Song C."/>
            <person name="Xia L."/>
            <person name="Froenicke L."/>
            <person name="Lavelle D.O."/>
            <person name="Truco M.J."/>
            <person name="Xia R."/>
            <person name="Zhu S."/>
            <person name="Xu C."/>
            <person name="Xu H."/>
            <person name="Xu X."/>
            <person name="Cox K."/>
            <person name="Korf I."/>
            <person name="Meyers B.C."/>
            <person name="Michelmore R.W."/>
        </authorList>
    </citation>
    <scope>NUCLEOTIDE SEQUENCE [LARGE SCALE GENOMIC DNA]</scope>
    <source>
        <strain evidence="14">cv. Salinas</strain>
        <tissue evidence="13">Seedlings</tissue>
    </source>
</reference>
<evidence type="ECO:0000313" key="14">
    <source>
        <dbReference type="Proteomes" id="UP000235145"/>
    </source>
</evidence>
<feature type="transmembrane region" description="Helical" evidence="11">
    <location>
        <begin position="97"/>
        <end position="119"/>
    </location>
</feature>
<evidence type="ECO:0000256" key="8">
    <source>
        <dbReference type="ARBA" id="ARBA00022989"/>
    </source>
</evidence>
<comment type="subcellular location">
    <subcellularLocation>
        <location evidence="2">Membrane</location>
        <topology evidence="2">Multi-pass membrane protein</topology>
    </subcellularLocation>
</comment>
<evidence type="ECO:0000256" key="9">
    <source>
        <dbReference type="ARBA" id="ARBA00023004"/>
    </source>
</evidence>
<evidence type="ECO:0000256" key="2">
    <source>
        <dbReference type="ARBA" id="ARBA00004141"/>
    </source>
</evidence>
<evidence type="ECO:0000259" key="12">
    <source>
        <dbReference type="PROSITE" id="PS50939"/>
    </source>
</evidence>
<dbReference type="Pfam" id="PF03188">
    <property type="entry name" value="Cytochrom_B561"/>
    <property type="match status" value="1"/>
</dbReference>
<protein>
    <recommendedName>
        <fullName evidence="12">Cytochrome b561 domain-containing protein</fullName>
    </recommendedName>
</protein>
<evidence type="ECO:0000256" key="3">
    <source>
        <dbReference type="ARBA" id="ARBA00022448"/>
    </source>
</evidence>
<dbReference type="GO" id="GO:0016491">
    <property type="term" value="F:oxidoreductase activity"/>
    <property type="evidence" value="ECO:0000318"/>
    <property type="project" value="GO_Central"/>
</dbReference>
<dbReference type="EMBL" id="NBSK02000005">
    <property type="protein sequence ID" value="KAJ0205692.1"/>
    <property type="molecule type" value="Genomic_DNA"/>
</dbReference>
<accession>A0A9R1VJ35</accession>
<dbReference type="Proteomes" id="UP000235145">
    <property type="component" value="Unassembled WGS sequence"/>
</dbReference>
<dbReference type="InterPro" id="IPR043205">
    <property type="entry name" value="CYB561/CYBRD1-like"/>
</dbReference>
<keyword evidence="6" id="KW-0479">Metal-binding</keyword>
<feature type="transmembrane region" description="Helical" evidence="11">
    <location>
        <begin position="131"/>
        <end position="154"/>
    </location>
</feature>
<comment type="cofactor">
    <cofactor evidence="1">
        <name>heme b</name>
        <dbReference type="ChEBI" id="CHEBI:60344"/>
    </cofactor>
</comment>
<dbReference type="PROSITE" id="PS50939">
    <property type="entry name" value="CYTOCHROME_B561"/>
    <property type="match status" value="1"/>
</dbReference>
<dbReference type="AlphaFoldDB" id="A0A9R1VJ35"/>
<feature type="domain" description="Cytochrome b561" evidence="12">
    <location>
        <begin position="26"/>
        <end position="191"/>
    </location>
</feature>
<dbReference type="Gene3D" id="1.20.120.1770">
    <property type="match status" value="1"/>
</dbReference>
<feature type="transmembrane region" description="Helical" evidence="11">
    <location>
        <begin position="63"/>
        <end position="85"/>
    </location>
</feature>